<evidence type="ECO:0000313" key="5">
    <source>
        <dbReference type="Proteomes" id="UP000029914"/>
    </source>
</evidence>
<dbReference type="GO" id="GO:0005886">
    <property type="term" value="C:plasma membrane"/>
    <property type="evidence" value="ECO:0007669"/>
    <property type="project" value="TreeGrafter"/>
</dbReference>
<dbReference type="InterPro" id="IPR050515">
    <property type="entry name" value="Beta-lactam/transpept"/>
</dbReference>
<accession>A0A097IGU7</accession>
<evidence type="ECO:0000259" key="2">
    <source>
        <dbReference type="Pfam" id="PF00905"/>
    </source>
</evidence>
<reference evidence="4 5" key="1">
    <citation type="submission" date="2013-09" db="EMBL/GenBank/DDBJ databases">
        <title>Complete genome sequence of Corynebacterium doosanense CAU 212(T) (=DSM 45436(T)), isolated from activated sludge.</title>
        <authorList>
            <person name="Schaffert L."/>
            <person name="Albersmeier A."/>
            <person name="Kalinowski J."/>
            <person name="Ruckert C."/>
        </authorList>
    </citation>
    <scope>NUCLEOTIDE SEQUENCE [LARGE SCALE GENOMIC DNA]</scope>
    <source>
        <strain evidence="4 5">CAU 212</strain>
    </source>
</reference>
<dbReference type="SUPFAM" id="SSF56601">
    <property type="entry name" value="beta-lactamase/transpeptidase-like"/>
    <property type="match status" value="1"/>
</dbReference>
<dbReference type="PANTHER" id="PTHR30627">
    <property type="entry name" value="PEPTIDOGLYCAN D,D-TRANSPEPTIDASE"/>
    <property type="match status" value="1"/>
</dbReference>
<evidence type="ECO:0000313" key="4">
    <source>
        <dbReference type="EMBL" id="AIT61350.1"/>
    </source>
</evidence>
<keyword evidence="4" id="KW-0132">Cell division</keyword>
<feature type="chain" id="PRO_5039471373" evidence="1">
    <location>
        <begin position="20"/>
        <end position="581"/>
    </location>
</feature>
<dbReference type="GO" id="GO:0046677">
    <property type="term" value="P:response to antibiotic"/>
    <property type="evidence" value="ECO:0007669"/>
    <property type="project" value="InterPro"/>
</dbReference>
<evidence type="ECO:0000259" key="3">
    <source>
        <dbReference type="Pfam" id="PF05223"/>
    </source>
</evidence>
<organism evidence="4 5">
    <name type="scientific">Corynebacterium doosanense CAU 212 = DSM 45436</name>
    <dbReference type="NCBI Taxonomy" id="558173"/>
    <lineage>
        <taxon>Bacteria</taxon>
        <taxon>Bacillati</taxon>
        <taxon>Actinomycetota</taxon>
        <taxon>Actinomycetes</taxon>
        <taxon>Mycobacteriales</taxon>
        <taxon>Corynebacteriaceae</taxon>
        <taxon>Corynebacterium</taxon>
    </lineage>
</organism>
<name>A0A097IGU7_9CORY</name>
<dbReference type="GO" id="GO:0008658">
    <property type="term" value="F:penicillin binding"/>
    <property type="evidence" value="ECO:0007669"/>
    <property type="project" value="InterPro"/>
</dbReference>
<feature type="signal peptide" evidence="1">
    <location>
        <begin position="1"/>
        <end position="19"/>
    </location>
</feature>
<dbReference type="PANTHER" id="PTHR30627:SF24">
    <property type="entry name" value="PENICILLIN-BINDING PROTEIN 4B"/>
    <property type="match status" value="1"/>
</dbReference>
<dbReference type="STRING" id="558173.CDOO_08815"/>
<keyword evidence="4" id="KW-0131">Cell cycle</keyword>
<dbReference type="Proteomes" id="UP000029914">
    <property type="component" value="Chromosome"/>
</dbReference>
<dbReference type="InterPro" id="IPR012338">
    <property type="entry name" value="Beta-lactam/transpept-like"/>
</dbReference>
<protein>
    <submittedName>
        <fullName evidence="4">Cell division protein FtsI</fullName>
    </submittedName>
</protein>
<proteinExistence type="predicted"/>
<keyword evidence="5" id="KW-1185">Reference proteome</keyword>
<dbReference type="Gene3D" id="3.40.710.10">
    <property type="entry name" value="DD-peptidase/beta-lactamase superfamily"/>
    <property type="match status" value="1"/>
</dbReference>
<dbReference type="AlphaFoldDB" id="A0A097IGU7"/>
<evidence type="ECO:0000256" key="1">
    <source>
        <dbReference type="SAM" id="SignalP"/>
    </source>
</evidence>
<dbReference type="GO" id="GO:0071972">
    <property type="term" value="F:peptidoglycan L,D-transpeptidase activity"/>
    <property type="evidence" value="ECO:0007669"/>
    <property type="project" value="TreeGrafter"/>
</dbReference>
<dbReference type="InterPro" id="IPR001460">
    <property type="entry name" value="PCN-bd_Tpept"/>
</dbReference>
<feature type="domain" description="NTF2-like N-terminal transpeptidase" evidence="3">
    <location>
        <begin position="27"/>
        <end position="134"/>
    </location>
</feature>
<sequence length="581" mass="60383">MRRLGAVLVIGALSVSTPACTPKPPSAQPVAESALAAIAAGDTSQFPEYFDKPDEAAEVVSATTQGMQAEDVSVEDLEVTHDGTRATASYRLVWHLPGEREFSSDAQMILTRAADEWTATWQPTILTPQLGAHQHLELRALEAPPASVVSSDGAELMRPGVVHRLLVRTDEMADAAGTADTLRAAGLEIDEKTLRDAEGTYSVGTSPEPVSFDGHPEILVNDEAAMVSTDPGFAPDTMSRVGAVVADRLQGRNGWQVAVVNEQGALLGELESHEPDNASAITVSLDHDVQRAADTAVDELGEQQAVIVAIRPSTGQILAVAQNDAADAAGNIALMGQYPPGSVFKIVTAAAGGIPPDQIVGCPGSAEFYGRVVTNYNGFSLGDVPLERAFAQSCNTTFAEISTGLEPGRLQDVAKQFGLGVDYSVAGLDTLTGSVPRGDTPLERTEAGYGQGLDLVSPFGMALVSATAASGRTPVPVLIDGEETAVDTAAPPPDPRAIADVRQMMRAVVTSGTAAGMSAGGEIHGKTGEAEVNEGSHAWFTGYRDDLAFATLVVYGGGSTISVNATNRFLTTLDELKAPAG</sequence>
<dbReference type="EMBL" id="CP006764">
    <property type="protein sequence ID" value="AIT61350.1"/>
    <property type="molecule type" value="Genomic_DNA"/>
</dbReference>
<dbReference type="RefSeq" id="WP_026159219.1">
    <property type="nucleotide sequence ID" value="NZ_AQUX01000001.1"/>
</dbReference>
<keyword evidence="1" id="KW-0732">Signal</keyword>
<dbReference type="InterPro" id="IPR007887">
    <property type="entry name" value="MecA_N"/>
</dbReference>
<feature type="domain" description="Penicillin-binding protein transpeptidase" evidence="2">
    <location>
        <begin position="306"/>
        <end position="550"/>
    </location>
</feature>
<dbReference type="Pfam" id="PF00905">
    <property type="entry name" value="Transpeptidase"/>
    <property type="match status" value="1"/>
</dbReference>
<dbReference type="KEGG" id="cdo:CDOO_08815"/>
<gene>
    <name evidence="4" type="ORF">CDOO_08815</name>
</gene>
<dbReference type="OrthoDB" id="5241017at2"/>
<dbReference type="Pfam" id="PF05223">
    <property type="entry name" value="MecA_N"/>
    <property type="match status" value="1"/>
</dbReference>
<dbReference type="GO" id="GO:0051301">
    <property type="term" value="P:cell division"/>
    <property type="evidence" value="ECO:0007669"/>
    <property type="project" value="UniProtKB-KW"/>
</dbReference>
<dbReference type="eggNOG" id="COG0768">
    <property type="taxonomic scope" value="Bacteria"/>
</dbReference>
<dbReference type="HOGENOM" id="CLU_025328_0_0_11"/>
<dbReference type="GO" id="GO:0071555">
    <property type="term" value="P:cell wall organization"/>
    <property type="evidence" value="ECO:0007669"/>
    <property type="project" value="TreeGrafter"/>
</dbReference>